<dbReference type="PANTHER" id="PTHR31636">
    <property type="entry name" value="OSJNBA0084A10.13 PROTEIN-RELATED"/>
    <property type="match status" value="1"/>
</dbReference>
<keyword evidence="7" id="KW-1185">Reference proteome</keyword>
<sequence>MDFNFELHDSMFFPEDFSYGDIQDNFCSTDNKIVEKVQLYGAEDQWGYDYDPVGIHSFSPDYGYYPDEYFEQGLILSKSQVPEQQQLQQQQQSFSVYDMFDEIPQYESVLKSFEKCIEEVSDDIPTVISVVGGKRDKKEYPFSFAAFELLNNHEKGFKRLNGERIIEPSNDNNINQVADVAAADHRILSTEEILRFAGERFIQSYSKQQVVSHPFNWSFSGLNFEQTKDVELVGLLLASAEKIGCQQYDSACRLLHFCDDLASNSGNPVQRAAYYFCEALREKIDKESGRNTSKGLGRILESFDLDKAMMVPDEPKLAFHQGLPLSQVEKFAGIQAIIEKVSESKKVHVIDFRIANGVQWIALMQALATRHEYFPIESFKITVIATSSKHVMEETGKWLTNFANTLKIPFSFNIIMVSNMFELKEDSFELDNDETIAVYSSFALRGMIAQPAELESLMRVIKSLNPCVMVITEVEANHNSPAFVNRFIEALFFYGTLFDCLESFMKRNEPNRTEVEATYCFKAIRNIVATEGKERNIRNVKIDVWRAFFARFGMEELELSPSSIYQANLIVNRFPSGTYCTLGMNGKCLMMGWKGMKLSTDDILRIAGTKFIRCFDSQHAADNAPSMMLRHPFESSFYGLSIEETKNVELVELLLSCAARVDCKKFELGSKLLGQCELLCSATGNPVQRVVYYLCQALRERIDKETGRLIVLSLKTVQLTVERFDIDKALMTLNPSLHAYHQNIPFCQLAIFAGIQAIIENVRKAKKVHIIDLGIRSGSHWTVLMQALASSCHESQLELLKITAVGTSARSAIEETGERLLSFAKTMNIPLSFKIVMVPDMSHLKEDLFELDCNETVAVYSSYSLRIFLSEPDQLEHLMKVVRNLNPCVMVLIEMEGNHNSPVFVNRFVEALFFYGTMFDCFETCMERNDPNRMLFEATYCFEAIRNIVATEGEERKIRIVKIDVWRAFFARFGMEELELSPSSIYQANLIADRFPSGTHCNLEINGKCLMMGWKGTPVQSLSIAVTIDMFGGDSRISEIPDVDSDVESKKEKECPISLAAFEILRKYSSGVKKMKRESVMEEPSCDTTSNEGMKLSTDDILRIAGTRFIQCFDSHHAADKAPSMMLRHPFESSFYGLSIEDTKDVELVEFLLSSAQKVECQQFERGSKLLSHCELLCSATGNPVQRVVYYFCQALRERIDRETGRHIVLSLQSIQQTFQQFNLDEAMVTITATYHAIHQDIPFCQLSIFAGIQAIIENVKEAKKIHIIDLGIRSGSQWTILMQALASSCHESQLELLKITAIGTSSKPAIEETGERLLSFAKTINIPLSFKIVMVSDMSDLKQDLFELDSDEAVAVYSSHVLRSLLPEPDKMESLMKVVRNLDPCVMVVTEMEANHNSPFFVNRFIEALFFYGTLFDCIDFFMERTEPNRMVIEATYCCQAIRNIVAAEGEERKIRNVKIDVWRAFFGRFGMEELELSSSSIYQANLIVDRFSCRTYCTLEMNGKCLVLCWKGTPVLSLSSMEELNNNKYQVDFYEGETWEDRDNENYLSSSDFRYVQDDHFLDEGILFSKNQHKELQEEQISDYELLNDTGVTVDSPSLETCLEEIARFNEIPTLVSNVESKKEKDYPISLASFEILRNYSSGVKKMNGERVMEEPSYDKTSNEEKKLSTDDILRIGGTRFIQCFNSQQAAADHVPSMMLNHPFESSFYGLSIEEIRDVELVELLLSCAERVESQQFEWGSKLLNQCEMLCSVSGNPIERVVYYFCRALRARIDKETERHMVLSLQTFQQFNPDKAMMSLNATHHAMHEEIPFSQLCIFAGIQAIIENVIEAKKIHIIDLGIRSGSQWTVLMQALASSNHESPPLELLRITSIGTTSKDLIEETGERLLSFAKTINIPLSFKIVMVSDMSHLKEDLFELESDETVAVYSSYLLRSFLSEPDQLESLVKVVRNLNPCVMVVTEIEANHNSPVFVNRFIEALFFYGAYFDCLENFMKREDENRMVCESLYFGTGIKNMVASEGKQRKIRHVTIDVWKAFFTRYGFKDVELSSSSLYQAKLILKKFSCEHSCTLDLNGKCLIVGWKGTPILSLSVWKII</sequence>
<reference evidence="6 7" key="1">
    <citation type="journal article" date="2020" name="bioRxiv">
        <title>Sequence and annotation of 42 cannabis genomes reveals extensive copy number variation in cannabinoid synthesis and pathogen resistance genes.</title>
        <authorList>
            <person name="Mckernan K.J."/>
            <person name="Helbert Y."/>
            <person name="Kane L.T."/>
            <person name="Ebling H."/>
            <person name="Zhang L."/>
            <person name="Liu B."/>
            <person name="Eaton Z."/>
            <person name="Mclaughlin S."/>
            <person name="Kingan S."/>
            <person name="Baybayan P."/>
            <person name="Concepcion G."/>
            <person name="Jordan M."/>
            <person name="Riva A."/>
            <person name="Barbazuk W."/>
            <person name="Harkins T."/>
        </authorList>
    </citation>
    <scope>NUCLEOTIDE SEQUENCE [LARGE SCALE GENOMIC DNA]</scope>
    <source>
        <strain evidence="7">cv. Jamaican Lion 4</strain>
        <tissue evidence="6">Leaf</tissue>
    </source>
</reference>
<feature type="region of interest" description="Leucine repeat II (LRII)" evidence="5">
    <location>
        <begin position="394"/>
        <end position="426"/>
    </location>
</feature>
<dbReference type="Pfam" id="PF03514">
    <property type="entry name" value="GRAS"/>
    <property type="match status" value="4"/>
</dbReference>
<dbReference type="Proteomes" id="UP000583929">
    <property type="component" value="Unassembled WGS sequence"/>
</dbReference>
<evidence type="ECO:0000256" key="1">
    <source>
        <dbReference type="ARBA" id="ARBA00004123"/>
    </source>
</evidence>
<comment type="caution">
    <text evidence="5">Lacks conserved residue(s) required for the propagation of feature annotation.</text>
</comment>
<feature type="short sequence motif" description="LXXLL motif" evidence="5">
    <location>
        <begin position="1363"/>
        <end position="1367"/>
    </location>
</feature>
<organism evidence="6 7">
    <name type="scientific">Cannabis sativa</name>
    <name type="common">Hemp</name>
    <name type="synonym">Marijuana</name>
    <dbReference type="NCBI Taxonomy" id="3483"/>
    <lineage>
        <taxon>Eukaryota</taxon>
        <taxon>Viridiplantae</taxon>
        <taxon>Streptophyta</taxon>
        <taxon>Embryophyta</taxon>
        <taxon>Tracheophyta</taxon>
        <taxon>Spermatophyta</taxon>
        <taxon>Magnoliopsida</taxon>
        <taxon>eudicotyledons</taxon>
        <taxon>Gunneridae</taxon>
        <taxon>Pentapetalae</taxon>
        <taxon>rosids</taxon>
        <taxon>fabids</taxon>
        <taxon>Rosales</taxon>
        <taxon>Cannabaceae</taxon>
        <taxon>Cannabis</taxon>
    </lineage>
</organism>
<accession>A0A7J6EQG5</accession>
<dbReference type="EMBL" id="JAATIQ010000361">
    <property type="protein sequence ID" value="KAF4359949.1"/>
    <property type="molecule type" value="Genomic_DNA"/>
</dbReference>
<keyword evidence="2" id="KW-0805">Transcription regulation</keyword>
<protein>
    <submittedName>
        <fullName evidence="6">Uncharacterized protein</fullName>
    </submittedName>
</protein>
<dbReference type="GO" id="GO:0005634">
    <property type="term" value="C:nucleus"/>
    <property type="evidence" value="ECO:0007669"/>
    <property type="project" value="UniProtKB-SubCell"/>
</dbReference>
<comment type="subcellular location">
    <subcellularLocation>
        <location evidence="1">Nucleus</location>
    </subcellularLocation>
</comment>
<feature type="short sequence motif" description="VHIID" evidence="5">
    <location>
        <begin position="768"/>
        <end position="772"/>
    </location>
</feature>
<dbReference type="PROSITE" id="PS50985">
    <property type="entry name" value="GRAS"/>
    <property type="match status" value="4"/>
</dbReference>
<evidence type="ECO:0000313" key="6">
    <source>
        <dbReference type="EMBL" id="KAF4359949.1"/>
    </source>
</evidence>
<comment type="caution">
    <text evidence="6">The sequence shown here is derived from an EMBL/GenBank/DDBJ whole genome shotgun (WGS) entry which is preliminary data.</text>
</comment>
<evidence type="ECO:0000256" key="2">
    <source>
        <dbReference type="ARBA" id="ARBA00023015"/>
    </source>
</evidence>
<feature type="region of interest" description="Leucine repeat II (LRII)" evidence="5">
    <location>
        <begin position="1885"/>
        <end position="1917"/>
    </location>
</feature>
<feature type="region of interest" description="SAW" evidence="5">
    <location>
        <begin position="1448"/>
        <end position="1524"/>
    </location>
</feature>
<feature type="region of interest" description="Leucine repeat II (LRII)" evidence="5">
    <location>
        <begin position="1313"/>
        <end position="1345"/>
    </location>
</feature>
<feature type="region of interest" description="VHIID" evidence="5">
    <location>
        <begin position="1806"/>
        <end position="1871"/>
    </location>
</feature>
<feature type="short sequence motif" description="VHIID" evidence="5">
    <location>
        <begin position="1266"/>
        <end position="1270"/>
    </location>
</feature>
<feature type="short sequence motif" description="VHIID" evidence="5">
    <location>
        <begin position="1837"/>
        <end position="1841"/>
    </location>
</feature>
<feature type="short sequence motif" description="LxCxE motif" evidence="5">
    <location>
        <begin position="1728"/>
        <end position="1732"/>
    </location>
</feature>
<evidence type="ECO:0000256" key="4">
    <source>
        <dbReference type="ARBA" id="ARBA00023242"/>
    </source>
</evidence>
<keyword evidence="4" id="KW-0539">Nucleus</keyword>
<evidence type="ECO:0000313" key="7">
    <source>
        <dbReference type="Proteomes" id="UP000583929"/>
    </source>
</evidence>
<feature type="region of interest" description="SAW" evidence="5">
    <location>
        <begin position="529"/>
        <end position="605"/>
    </location>
</feature>
<feature type="short sequence motif" description="VHIID" evidence="5">
    <location>
        <begin position="347"/>
        <end position="351"/>
    </location>
</feature>
<evidence type="ECO:0000256" key="3">
    <source>
        <dbReference type="ARBA" id="ARBA00023163"/>
    </source>
</evidence>
<keyword evidence="3" id="KW-0804">Transcription</keyword>
<proteinExistence type="inferred from homology"/>
<gene>
    <name evidence="6" type="ORF">G4B88_028700</name>
</gene>
<feature type="region of interest" description="SAW" evidence="5">
    <location>
        <begin position="2020"/>
        <end position="2096"/>
    </location>
</feature>
<evidence type="ECO:0000256" key="5">
    <source>
        <dbReference type="PROSITE-ProRule" id="PRU01191"/>
    </source>
</evidence>
<dbReference type="InterPro" id="IPR005202">
    <property type="entry name" value="TF_GRAS"/>
</dbReference>
<feature type="region of interest" description="Leucine repeat II (LRII)" evidence="5">
    <location>
        <begin position="815"/>
        <end position="847"/>
    </location>
</feature>
<comment type="similarity">
    <text evidence="5">Belongs to the GRAS family.</text>
</comment>
<name>A0A7J6EQG5_CANSA</name>
<feature type="region of interest" description="SAW" evidence="5">
    <location>
        <begin position="950"/>
        <end position="1026"/>
    </location>
</feature>